<dbReference type="PIRSF" id="PIRSF028200">
    <property type="entry name" value="UCP028200"/>
    <property type="match status" value="1"/>
</dbReference>
<protein>
    <recommendedName>
        <fullName evidence="5">Lipoprotein</fullName>
    </recommendedName>
</protein>
<dbReference type="EMBL" id="PIPK01000004">
    <property type="protein sequence ID" value="RUO25098.1"/>
    <property type="molecule type" value="Genomic_DNA"/>
</dbReference>
<dbReference type="EMBL" id="QLMD01000004">
    <property type="protein sequence ID" value="RAJ98957.1"/>
    <property type="molecule type" value="Genomic_DNA"/>
</dbReference>
<dbReference type="OrthoDB" id="5767052at2"/>
<reference evidence="1 3" key="2">
    <citation type="submission" date="2018-06" db="EMBL/GenBank/DDBJ databases">
        <title>Genomic Encyclopedia of Type Strains, Phase III (KMG-III): the genomes of soil and plant-associated and newly described type strains.</title>
        <authorList>
            <person name="Whitman W."/>
        </authorList>
    </citation>
    <scope>NUCLEOTIDE SEQUENCE [LARGE SCALE GENOMIC DNA]</scope>
    <source>
        <strain evidence="1 3">CGMCC 1.15366</strain>
    </source>
</reference>
<name>A0A327WZH2_9GAMM</name>
<accession>A0A327WZH2</accession>
<proteinExistence type="predicted"/>
<evidence type="ECO:0000313" key="1">
    <source>
        <dbReference type="EMBL" id="RAJ98957.1"/>
    </source>
</evidence>
<dbReference type="RefSeq" id="WP_111569044.1">
    <property type="nucleotide sequence ID" value="NZ_PIPK01000004.1"/>
</dbReference>
<evidence type="ECO:0000313" key="4">
    <source>
        <dbReference type="Proteomes" id="UP000287865"/>
    </source>
</evidence>
<dbReference type="Proteomes" id="UP000287865">
    <property type="component" value="Unassembled WGS sequence"/>
</dbReference>
<organism evidence="1 3">
    <name type="scientific">Aliidiomarina maris</name>
    <dbReference type="NCBI Taxonomy" id="531312"/>
    <lineage>
        <taxon>Bacteria</taxon>
        <taxon>Pseudomonadati</taxon>
        <taxon>Pseudomonadota</taxon>
        <taxon>Gammaproteobacteria</taxon>
        <taxon>Alteromonadales</taxon>
        <taxon>Idiomarinaceae</taxon>
        <taxon>Aliidiomarina</taxon>
    </lineage>
</organism>
<reference evidence="2 4" key="1">
    <citation type="journal article" date="2018" name="Front. Microbiol.">
        <title>Genome-Based Analysis Reveals the Taxonomy and Diversity of the Family Idiomarinaceae.</title>
        <authorList>
            <person name="Liu Y."/>
            <person name="Lai Q."/>
            <person name="Shao Z."/>
        </authorList>
    </citation>
    <scope>NUCLEOTIDE SEQUENCE [LARGE SCALE GENOMIC DNA]</scope>
    <source>
        <strain evidence="2 4">CF12-14</strain>
    </source>
</reference>
<evidence type="ECO:0000313" key="3">
    <source>
        <dbReference type="Proteomes" id="UP000249203"/>
    </source>
</evidence>
<dbReference type="Pfam" id="PF19795">
    <property type="entry name" value="DUF6279"/>
    <property type="match status" value="1"/>
</dbReference>
<dbReference type="Proteomes" id="UP000249203">
    <property type="component" value="Unassembled WGS sequence"/>
</dbReference>
<dbReference type="PROSITE" id="PS51257">
    <property type="entry name" value="PROKAR_LIPOPROTEIN"/>
    <property type="match status" value="1"/>
</dbReference>
<gene>
    <name evidence="1" type="ORF">B0I24_104161</name>
    <name evidence="2" type="ORF">CWE07_06375</name>
</gene>
<dbReference type="AlphaFoldDB" id="A0A327WZH2"/>
<evidence type="ECO:0000313" key="2">
    <source>
        <dbReference type="EMBL" id="RUO25098.1"/>
    </source>
</evidence>
<evidence type="ECO:0008006" key="5">
    <source>
        <dbReference type="Google" id="ProtNLM"/>
    </source>
</evidence>
<dbReference type="InterPro" id="IPR016875">
    <property type="entry name" value="UCP028200"/>
</dbReference>
<sequence>MSFPRIGLWVKSSVIIVLVFALSSCSRSFGYRFADTYAMRQVRGYVSLDREQRRDLRAEINALLQWHAEQEMPEYHALLAQLRDDITHQRIETDVYQSYQIAVDQRWSAVRQQLMAPALGLLPRLSDAQADELVASIRERISEQEQESLDKSAEQRAQDNADSLAKQAERWLGRLSDEQRQLLQDWTADAPSMASYWFEYRRRWADEFAAALSLRNNPAEFEDTLQVLIVNPEQLRPQALNDLLEESDAFNRNYMFALADTLSAQQRDHLVRALGDIQTDLTRMARTRGVTLD</sequence>
<keyword evidence="4" id="KW-1185">Reference proteome</keyword>
<comment type="caution">
    <text evidence="1">The sequence shown here is derived from an EMBL/GenBank/DDBJ whole genome shotgun (WGS) entry which is preliminary data.</text>
</comment>